<dbReference type="RefSeq" id="WP_014786807.1">
    <property type="nucleotide sequence ID" value="NC_018014.1"/>
</dbReference>
<dbReference type="OrthoDB" id="117649at2"/>
<dbReference type="InterPro" id="IPR014710">
    <property type="entry name" value="RmlC-like_jellyroll"/>
</dbReference>
<gene>
    <name evidence="2" type="ordered locus">Terro_3329</name>
</gene>
<dbReference type="STRING" id="926566.Terro_3329"/>
<feature type="chain" id="PRO_5003684772" description="Cupin domain-containing protein" evidence="1">
    <location>
        <begin position="19"/>
        <end position="158"/>
    </location>
</feature>
<dbReference type="HOGENOM" id="CLU_144195_0_0_0"/>
<dbReference type="KEGG" id="trs:Terro_3329"/>
<evidence type="ECO:0000313" key="3">
    <source>
        <dbReference type="Proteomes" id="UP000006056"/>
    </source>
</evidence>
<protein>
    <recommendedName>
        <fullName evidence="4">Cupin domain-containing protein</fullName>
    </recommendedName>
</protein>
<evidence type="ECO:0000313" key="2">
    <source>
        <dbReference type="EMBL" id="AFL89546.1"/>
    </source>
</evidence>
<keyword evidence="3" id="KW-1185">Reference proteome</keyword>
<proteinExistence type="predicted"/>
<dbReference type="eggNOG" id="COG0662">
    <property type="taxonomic scope" value="Bacteria"/>
</dbReference>
<reference evidence="2 3" key="1">
    <citation type="submission" date="2012-06" db="EMBL/GenBank/DDBJ databases">
        <title>Complete genome of Terriglobus roseus DSM 18391.</title>
        <authorList>
            <consortium name="US DOE Joint Genome Institute (JGI-PGF)"/>
            <person name="Lucas S."/>
            <person name="Copeland A."/>
            <person name="Lapidus A."/>
            <person name="Glavina del Rio T."/>
            <person name="Dalin E."/>
            <person name="Tice H."/>
            <person name="Bruce D."/>
            <person name="Goodwin L."/>
            <person name="Pitluck S."/>
            <person name="Peters L."/>
            <person name="Mikhailova N."/>
            <person name="Munk A.C.C."/>
            <person name="Kyrpides N."/>
            <person name="Mavromatis K."/>
            <person name="Ivanova N."/>
            <person name="Brettin T."/>
            <person name="Detter J.C."/>
            <person name="Han C."/>
            <person name="Larimer F."/>
            <person name="Land M."/>
            <person name="Hauser L."/>
            <person name="Markowitz V."/>
            <person name="Cheng J.-F."/>
            <person name="Hugenholtz P."/>
            <person name="Woyke T."/>
            <person name="Wu D."/>
            <person name="Brambilla E."/>
            <person name="Klenk H.-P."/>
            <person name="Eisen J.A."/>
        </authorList>
    </citation>
    <scope>NUCLEOTIDE SEQUENCE [LARGE SCALE GENOMIC DNA]</scope>
    <source>
        <strain evidence="3">DSM 18391 / NRRL B-41598 / KBS 63</strain>
    </source>
</reference>
<dbReference type="SUPFAM" id="SSF51182">
    <property type="entry name" value="RmlC-like cupins"/>
    <property type="match status" value="1"/>
</dbReference>
<sequence length="158" mass="16846">MKIAVAVMALAFASPMLAQTVPPSEMLDSATLRSTADTLLQQAKMSKDGIAFKILLTRPDGNEQVAARVKSGQGEWHRDFADVLIVLEGDAQIVTGGEVVNGKETAPGEIRGDSVKGGKVQPFRTGDAIRIEPQVAHQVLLAPGHTVRYMAVKVKTSK</sequence>
<dbReference type="InterPro" id="IPR011051">
    <property type="entry name" value="RmlC_Cupin_sf"/>
</dbReference>
<dbReference type="EMBL" id="CP003379">
    <property type="protein sequence ID" value="AFL89546.1"/>
    <property type="molecule type" value="Genomic_DNA"/>
</dbReference>
<evidence type="ECO:0008006" key="4">
    <source>
        <dbReference type="Google" id="ProtNLM"/>
    </source>
</evidence>
<accession>I3ZJX8</accession>
<organism evidence="2 3">
    <name type="scientific">Terriglobus roseus (strain DSM 18391 / NRRL B-41598 / KBS 63)</name>
    <dbReference type="NCBI Taxonomy" id="926566"/>
    <lineage>
        <taxon>Bacteria</taxon>
        <taxon>Pseudomonadati</taxon>
        <taxon>Acidobacteriota</taxon>
        <taxon>Terriglobia</taxon>
        <taxon>Terriglobales</taxon>
        <taxon>Acidobacteriaceae</taxon>
        <taxon>Terriglobus</taxon>
    </lineage>
</organism>
<dbReference type="Gene3D" id="2.60.120.10">
    <property type="entry name" value="Jelly Rolls"/>
    <property type="match status" value="1"/>
</dbReference>
<name>I3ZJX8_TERRK</name>
<feature type="signal peptide" evidence="1">
    <location>
        <begin position="1"/>
        <end position="18"/>
    </location>
</feature>
<dbReference type="AlphaFoldDB" id="I3ZJX8"/>
<dbReference type="Proteomes" id="UP000006056">
    <property type="component" value="Chromosome"/>
</dbReference>
<evidence type="ECO:0000256" key="1">
    <source>
        <dbReference type="SAM" id="SignalP"/>
    </source>
</evidence>
<keyword evidence="1" id="KW-0732">Signal</keyword>